<dbReference type="PANTHER" id="PTHR47354:SF1">
    <property type="entry name" value="CARNITINE MONOOXYGENASE REDUCTASE SUBUNIT"/>
    <property type="match status" value="1"/>
</dbReference>
<dbReference type="Gene3D" id="3.10.20.30">
    <property type="match status" value="1"/>
</dbReference>
<evidence type="ECO:0000256" key="1">
    <source>
        <dbReference type="ARBA" id="ARBA00022630"/>
    </source>
</evidence>
<name>A0ABY3ZSF6_9RHOB</name>
<feature type="domain" description="2Fe-2S ferredoxin-type" evidence="7">
    <location>
        <begin position="229"/>
        <end position="312"/>
    </location>
</feature>
<evidence type="ECO:0000313" key="10">
    <source>
        <dbReference type="Proteomes" id="UP000831019"/>
    </source>
</evidence>
<evidence type="ECO:0000256" key="3">
    <source>
        <dbReference type="ARBA" id="ARBA00022723"/>
    </source>
</evidence>
<dbReference type="Gene3D" id="3.40.50.80">
    <property type="entry name" value="Nucleotide-binding domain of ferredoxin-NADP reductase (FNR) module"/>
    <property type="match status" value="1"/>
</dbReference>
<keyword evidence="1" id="KW-0285">Flavoprotein</keyword>
<evidence type="ECO:0000256" key="4">
    <source>
        <dbReference type="ARBA" id="ARBA00023002"/>
    </source>
</evidence>
<dbReference type="EMBL" id="CP085147">
    <property type="protein sequence ID" value="UOA17064.1"/>
    <property type="molecule type" value="Genomic_DNA"/>
</dbReference>
<evidence type="ECO:0000259" key="7">
    <source>
        <dbReference type="PROSITE" id="PS51085"/>
    </source>
</evidence>
<sequence>MVKRIHRVTTIVARIEQVDPLVKLFHLQDPEGWELPPFTAGAHIDIHLPSGLIRQYSLSGNPACDDTYTIAVQREEDGRGGSRELHDALHVGDELLVSLPRNTFPILDDAPVTMIAGGIGITPFLSALPGLIAMDRPFKLHYCASSRDKASFAAMLEQMDLGSRLQLHISEGGQRLDLAQVVSELESEEHLYCCGPTRMLNAVEDTAGSLGARLHVEHFGVAAGADPAYEVLLARSGEVVPVAPGQTMLQALRAADVHVPASCEGGVCLDCKCRWLEGTPIHRELTMTKKDREEWITPCVSGSASERLTLDL</sequence>
<dbReference type="PROSITE" id="PS51085">
    <property type="entry name" value="2FE2S_FER_2"/>
    <property type="match status" value="1"/>
</dbReference>
<dbReference type="SUPFAM" id="SSF63380">
    <property type="entry name" value="Riboflavin synthase domain-like"/>
    <property type="match status" value="1"/>
</dbReference>
<dbReference type="InterPro" id="IPR039261">
    <property type="entry name" value="FNR_nucleotide-bd"/>
</dbReference>
<dbReference type="InterPro" id="IPR001433">
    <property type="entry name" value="OxRdtase_FAD/NAD-bd"/>
</dbReference>
<dbReference type="RefSeq" id="WP_243263825.1">
    <property type="nucleotide sequence ID" value="NZ_CP085147.1"/>
</dbReference>
<keyword evidence="5" id="KW-0408">Iron</keyword>
<evidence type="ECO:0000256" key="2">
    <source>
        <dbReference type="ARBA" id="ARBA00022714"/>
    </source>
</evidence>
<dbReference type="Pfam" id="PF00111">
    <property type="entry name" value="Fer2"/>
    <property type="match status" value="1"/>
</dbReference>
<dbReference type="InterPro" id="IPR017938">
    <property type="entry name" value="Riboflavin_synthase-like_b-brl"/>
</dbReference>
<reference evidence="10" key="1">
    <citation type="journal article" date="2022" name="Microorganisms">
        <title>Beyond the ABCs#Discovery of Three New Plasmid Types in Rhodobacterales (RepQ, RepY, RepW).</title>
        <authorList>
            <person name="Freese H.M."/>
            <person name="Ringel V."/>
            <person name="Overmann J."/>
            <person name="Petersen J."/>
        </authorList>
    </citation>
    <scope>NUCLEOTIDE SEQUENCE [LARGE SCALE GENOMIC DNA]</scope>
    <source>
        <strain evidence="10">DSM 109990</strain>
        <plasmid evidence="10">pDSM109990_c</plasmid>
    </source>
</reference>
<keyword evidence="9" id="KW-0223">Dioxygenase</keyword>
<dbReference type="Pfam" id="PF00175">
    <property type="entry name" value="NAD_binding_1"/>
    <property type="match status" value="1"/>
</dbReference>
<protein>
    <submittedName>
        <fullName evidence="9">Phenoxybenzoate dioxygenase subunit beta</fullName>
        <ecNumber evidence="9">1.-.-.-</ecNumber>
    </submittedName>
</protein>
<dbReference type="PROSITE" id="PS51384">
    <property type="entry name" value="FAD_FR"/>
    <property type="match status" value="1"/>
</dbReference>
<dbReference type="Proteomes" id="UP000831019">
    <property type="component" value="Plasmid pDSM109990_c"/>
</dbReference>
<keyword evidence="4 9" id="KW-0560">Oxidoreductase</keyword>
<dbReference type="InterPro" id="IPR012675">
    <property type="entry name" value="Beta-grasp_dom_sf"/>
</dbReference>
<dbReference type="InterPro" id="IPR017927">
    <property type="entry name" value="FAD-bd_FR_type"/>
</dbReference>
<gene>
    <name evidence="9" type="primary">pobB_2</name>
    <name evidence="9" type="ORF">DSM109990_03963</name>
</gene>
<accession>A0ABY3ZSF6</accession>
<dbReference type="PRINTS" id="PR00409">
    <property type="entry name" value="PHDIOXRDTASE"/>
</dbReference>
<dbReference type="EC" id="1.-.-.-" evidence="9"/>
<keyword evidence="9" id="KW-0614">Plasmid</keyword>
<dbReference type="SUPFAM" id="SSF52343">
    <property type="entry name" value="Ferredoxin reductase-like, C-terminal NADP-linked domain"/>
    <property type="match status" value="1"/>
</dbReference>
<keyword evidence="3" id="KW-0479">Metal-binding</keyword>
<evidence type="ECO:0000256" key="5">
    <source>
        <dbReference type="ARBA" id="ARBA00023004"/>
    </source>
</evidence>
<dbReference type="Gene3D" id="2.40.30.10">
    <property type="entry name" value="Translation factors"/>
    <property type="match status" value="1"/>
</dbReference>
<dbReference type="SUPFAM" id="SSF54292">
    <property type="entry name" value="2Fe-2S ferredoxin-like"/>
    <property type="match status" value="1"/>
</dbReference>
<proteinExistence type="predicted"/>
<evidence type="ECO:0000259" key="8">
    <source>
        <dbReference type="PROSITE" id="PS51384"/>
    </source>
</evidence>
<keyword evidence="10" id="KW-1185">Reference proteome</keyword>
<evidence type="ECO:0000256" key="6">
    <source>
        <dbReference type="ARBA" id="ARBA00023014"/>
    </source>
</evidence>
<dbReference type="CDD" id="cd00207">
    <property type="entry name" value="fer2"/>
    <property type="match status" value="1"/>
</dbReference>
<feature type="domain" description="FAD-binding FR-type" evidence="8">
    <location>
        <begin position="5"/>
        <end position="107"/>
    </location>
</feature>
<dbReference type="InterPro" id="IPR036010">
    <property type="entry name" value="2Fe-2S_ferredoxin-like_sf"/>
</dbReference>
<organism evidence="9 10">
    <name type="scientific">Sulfitobacter dubius</name>
    <dbReference type="NCBI Taxonomy" id="218673"/>
    <lineage>
        <taxon>Bacteria</taxon>
        <taxon>Pseudomonadati</taxon>
        <taxon>Pseudomonadota</taxon>
        <taxon>Alphaproteobacteria</taxon>
        <taxon>Rhodobacterales</taxon>
        <taxon>Roseobacteraceae</taxon>
        <taxon>Sulfitobacter</taxon>
    </lineage>
</organism>
<dbReference type="GO" id="GO:0051213">
    <property type="term" value="F:dioxygenase activity"/>
    <property type="evidence" value="ECO:0007669"/>
    <property type="project" value="UniProtKB-KW"/>
</dbReference>
<dbReference type="InterPro" id="IPR050415">
    <property type="entry name" value="MRET"/>
</dbReference>
<evidence type="ECO:0000313" key="9">
    <source>
        <dbReference type="EMBL" id="UOA17064.1"/>
    </source>
</evidence>
<keyword evidence="6" id="KW-0411">Iron-sulfur</keyword>
<keyword evidence="2" id="KW-0001">2Fe-2S</keyword>
<dbReference type="PANTHER" id="PTHR47354">
    <property type="entry name" value="NADH OXIDOREDUCTASE HCR"/>
    <property type="match status" value="1"/>
</dbReference>
<dbReference type="CDD" id="cd06185">
    <property type="entry name" value="PDR_like"/>
    <property type="match status" value="1"/>
</dbReference>
<dbReference type="InterPro" id="IPR001041">
    <property type="entry name" value="2Fe-2S_ferredoxin-type"/>
</dbReference>
<geneLocation type="plasmid" evidence="9 10">
    <name>pDSM109990_c</name>
</geneLocation>